<comment type="caution">
    <text evidence="2">The sequence shown here is derived from an EMBL/GenBank/DDBJ whole genome shotgun (WGS) entry which is preliminary data.</text>
</comment>
<name>A0A480ANC9_9CYAN</name>
<organism evidence="2 3">
    <name type="scientific">Dolichospermum planctonicum</name>
    <dbReference type="NCBI Taxonomy" id="136072"/>
    <lineage>
        <taxon>Bacteria</taxon>
        <taxon>Bacillati</taxon>
        <taxon>Cyanobacteriota</taxon>
        <taxon>Cyanophyceae</taxon>
        <taxon>Nostocales</taxon>
        <taxon>Aphanizomenonaceae</taxon>
        <taxon>Dolichospermum</taxon>
    </lineage>
</organism>
<keyword evidence="1" id="KW-1133">Transmembrane helix</keyword>
<dbReference type="Proteomes" id="UP000299367">
    <property type="component" value="Unassembled WGS sequence"/>
</dbReference>
<reference evidence="3" key="1">
    <citation type="submission" date="2019-02" db="EMBL/GenBank/DDBJ databases">
        <title>Draft genome sequence of Dolichospermum planctonicum NIES-80.</title>
        <authorList>
            <person name="Yamaguchi H."/>
            <person name="Suzuki S."/>
            <person name="Kawachi M."/>
        </authorList>
    </citation>
    <scope>NUCLEOTIDE SEQUENCE [LARGE SCALE GENOMIC DNA]</scope>
    <source>
        <strain evidence="3">NIES-80</strain>
    </source>
</reference>
<evidence type="ECO:0000313" key="2">
    <source>
        <dbReference type="EMBL" id="GCL43614.1"/>
    </source>
</evidence>
<sequence>MMLLASLPVPLMLLTPVKIRLVFAAAKVAVKPEVTVSVIVTVLVTKGIVAPTGLVNVMVNFSSASAIASALTGIVIVLLVSPAAKVRVPVAAVKSVPEVAVPPLVA</sequence>
<dbReference type="EMBL" id="BJCF01000046">
    <property type="protein sequence ID" value="GCL43614.1"/>
    <property type="molecule type" value="Genomic_DNA"/>
</dbReference>
<keyword evidence="1" id="KW-0812">Transmembrane</keyword>
<evidence type="ECO:0000313" key="3">
    <source>
        <dbReference type="Proteomes" id="UP000299367"/>
    </source>
</evidence>
<proteinExistence type="predicted"/>
<feature type="transmembrane region" description="Helical" evidence="1">
    <location>
        <begin position="66"/>
        <end position="84"/>
    </location>
</feature>
<dbReference type="AlphaFoldDB" id="A0A480ANC9"/>
<gene>
    <name evidence="2" type="ORF">NIES80_33300</name>
</gene>
<keyword evidence="1" id="KW-0472">Membrane</keyword>
<protein>
    <submittedName>
        <fullName evidence="2">Uncharacterized protein</fullName>
    </submittedName>
</protein>
<accession>A0A480ANC9</accession>
<evidence type="ECO:0000256" key="1">
    <source>
        <dbReference type="SAM" id="Phobius"/>
    </source>
</evidence>